<evidence type="ECO:0000313" key="6">
    <source>
        <dbReference type="Proteomes" id="UP000736787"/>
    </source>
</evidence>
<dbReference type="EMBL" id="RCMV01000164">
    <property type="protein sequence ID" value="KAG3222909.1"/>
    <property type="molecule type" value="Genomic_DNA"/>
</dbReference>
<dbReference type="Pfam" id="PF24964">
    <property type="entry name" value="DUF7769"/>
    <property type="match status" value="1"/>
</dbReference>
<reference evidence="3" key="1">
    <citation type="submission" date="2018-10" db="EMBL/GenBank/DDBJ databases">
        <title>Effector identification in a new, highly contiguous assembly of the strawberry crown rot pathogen Phytophthora cactorum.</title>
        <authorList>
            <person name="Armitage A.D."/>
            <person name="Nellist C.F."/>
            <person name="Bates H."/>
            <person name="Vickerstaff R.J."/>
            <person name="Harrison R.J."/>
        </authorList>
    </citation>
    <scope>NUCLEOTIDE SEQUENCE</scope>
    <source>
        <strain evidence="2">4032</strain>
        <strain evidence="3">4040</strain>
        <strain evidence="4">P415</strain>
        <strain evidence="5">P421</strain>
    </source>
</reference>
<proteinExistence type="predicted"/>
<feature type="domain" description="DUF7769" evidence="1">
    <location>
        <begin position="12"/>
        <end position="59"/>
    </location>
</feature>
<sequence>MPRQQVPRRRELTEEERAKVVLWVLQNSVDGVPRLGTMKKVAAGFRVVPRTVSRIWKRTLKAKEVTGLWSAASLRHHRGRPAKDVASKLERLRGVRYARRGTLRAASGACGVPRATLHRRVKAGDVRALVSVVRPLLTEANKAARLSWCSAHINPTQRLYNDMYDTVHVDEKLFYMTQVRRSFYLLPGEPEPEQSVRSKRYITMVMMLAAVARPRWVPSSSTFFDGKLGIWAFVVREPALRSSHRRPA</sequence>
<dbReference type="Proteomes" id="UP000736787">
    <property type="component" value="Unassembled WGS sequence"/>
</dbReference>
<dbReference type="GO" id="GO:0003676">
    <property type="term" value="F:nucleic acid binding"/>
    <property type="evidence" value="ECO:0007669"/>
    <property type="project" value="InterPro"/>
</dbReference>
<protein>
    <recommendedName>
        <fullName evidence="1">DUF7769 domain-containing protein</fullName>
    </recommendedName>
</protein>
<dbReference type="EMBL" id="RCMI01000055">
    <property type="protein sequence ID" value="KAG2939028.1"/>
    <property type="molecule type" value="Genomic_DNA"/>
</dbReference>
<evidence type="ECO:0000313" key="5">
    <source>
        <dbReference type="EMBL" id="KAG3222909.1"/>
    </source>
</evidence>
<evidence type="ECO:0000313" key="2">
    <source>
        <dbReference type="EMBL" id="KAG2939028.1"/>
    </source>
</evidence>
<dbReference type="Proteomes" id="UP000760860">
    <property type="component" value="Unassembled WGS sequence"/>
</dbReference>
<dbReference type="PANTHER" id="PTHR47169">
    <property type="entry name" value="OS01G0541250 PROTEIN"/>
    <property type="match status" value="1"/>
</dbReference>
<evidence type="ECO:0000259" key="1">
    <source>
        <dbReference type="Pfam" id="PF24964"/>
    </source>
</evidence>
<name>A0A8T1EJ10_9STRA</name>
<accession>A0A8T1EJ10</accession>
<dbReference type="Gene3D" id="3.30.420.10">
    <property type="entry name" value="Ribonuclease H-like superfamily/Ribonuclease H"/>
    <property type="match status" value="1"/>
</dbReference>
<dbReference type="InterPro" id="IPR036397">
    <property type="entry name" value="RNaseH_sf"/>
</dbReference>
<organism evidence="3 6">
    <name type="scientific">Phytophthora cactorum</name>
    <dbReference type="NCBI Taxonomy" id="29920"/>
    <lineage>
        <taxon>Eukaryota</taxon>
        <taxon>Sar</taxon>
        <taxon>Stramenopiles</taxon>
        <taxon>Oomycota</taxon>
        <taxon>Peronosporomycetes</taxon>
        <taxon>Peronosporales</taxon>
        <taxon>Peronosporaceae</taxon>
        <taxon>Phytophthora</taxon>
    </lineage>
</organism>
<evidence type="ECO:0000313" key="4">
    <source>
        <dbReference type="EMBL" id="KAG2986032.1"/>
    </source>
</evidence>
<dbReference type="Proteomes" id="UP000697107">
    <property type="component" value="Unassembled WGS sequence"/>
</dbReference>
<dbReference type="AlphaFoldDB" id="A0A8T1EJ10"/>
<dbReference type="InterPro" id="IPR056671">
    <property type="entry name" value="DUF7769"/>
</dbReference>
<dbReference type="VEuPathDB" id="FungiDB:PC110_g22888"/>
<dbReference type="EMBL" id="RCMK01000050">
    <property type="protein sequence ID" value="KAG2951591.1"/>
    <property type="molecule type" value="Genomic_DNA"/>
</dbReference>
<dbReference type="Proteomes" id="UP000774804">
    <property type="component" value="Unassembled WGS sequence"/>
</dbReference>
<gene>
    <name evidence="2" type="ORF">PC115_g3348</name>
    <name evidence="3" type="ORF">PC117_g3487</name>
    <name evidence="4" type="ORF">PC118_g8005</name>
    <name evidence="5" type="ORF">PC129_g6402</name>
</gene>
<comment type="caution">
    <text evidence="3">The sequence shown here is derived from an EMBL/GenBank/DDBJ whole genome shotgun (WGS) entry which is preliminary data.</text>
</comment>
<evidence type="ECO:0000313" key="3">
    <source>
        <dbReference type="EMBL" id="KAG2951591.1"/>
    </source>
</evidence>
<dbReference type="EMBL" id="RCML01000199">
    <property type="protein sequence ID" value="KAG2986032.1"/>
    <property type="molecule type" value="Genomic_DNA"/>
</dbReference>